<feature type="chain" id="PRO_5040850121" evidence="1">
    <location>
        <begin position="21"/>
        <end position="104"/>
    </location>
</feature>
<evidence type="ECO:0000313" key="2">
    <source>
        <dbReference type="Proteomes" id="UP001165740"/>
    </source>
</evidence>
<organism evidence="2 3">
    <name type="scientific">Biomphalaria glabrata</name>
    <name type="common">Bloodfluke planorb</name>
    <name type="synonym">Freshwater snail</name>
    <dbReference type="NCBI Taxonomy" id="6526"/>
    <lineage>
        <taxon>Eukaryota</taxon>
        <taxon>Metazoa</taxon>
        <taxon>Spiralia</taxon>
        <taxon>Lophotrochozoa</taxon>
        <taxon>Mollusca</taxon>
        <taxon>Gastropoda</taxon>
        <taxon>Heterobranchia</taxon>
        <taxon>Euthyneura</taxon>
        <taxon>Panpulmonata</taxon>
        <taxon>Hygrophila</taxon>
        <taxon>Lymnaeoidea</taxon>
        <taxon>Planorbidae</taxon>
        <taxon>Biomphalaria</taxon>
    </lineage>
</organism>
<accession>A0A9W3A1C4</accession>
<dbReference type="OrthoDB" id="6104532at2759"/>
<evidence type="ECO:0000256" key="1">
    <source>
        <dbReference type="SAM" id="SignalP"/>
    </source>
</evidence>
<dbReference type="Proteomes" id="UP001165740">
    <property type="component" value="Chromosome 3"/>
</dbReference>
<dbReference type="GeneID" id="129925329"/>
<feature type="signal peptide" evidence="1">
    <location>
        <begin position="1"/>
        <end position="20"/>
    </location>
</feature>
<keyword evidence="2" id="KW-1185">Reference proteome</keyword>
<sequence>MNHHETVVLLALASLCVISATPLSSAIVEPVAPLDQMAPDHACLFLCNVCFHEQDAMEELMLCSNTVCGPVMEGTCAMDKFLWLGRHCRHYGDVERLWSFSAKH</sequence>
<dbReference type="AlphaFoldDB" id="A0A9W3A1C4"/>
<dbReference type="RefSeq" id="XP_055881005.1">
    <property type="nucleotide sequence ID" value="XM_056025030.1"/>
</dbReference>
<dbReference type="OMA" id="CSNKVCG"/>
<proteinExistence type="predicted"/>
<protein>
    <submittedName>
        <fullName evidence="3">Uncharacterized protein LOC129925329</fullName>
    </submittedName>
</protein>
<reference evidence="3" key="1">
    <citation type="submission" date="2025-08" db="UniProtKB">
        <authorList>
            <consortium name="RefSeq"/>
        </authorList>
    </citation>
    <scope>IDENTIFICATION</scope>
</reference>
<evidence type="ECO:0000313" key="3">
    <source>
        <dbReference type="RefSeq" id="XP_055881005.1"/>
    </source>
</evidence>
<keyword evidence="1" id="KW-0732">Signal</keyword>
<name>A0A9W3A1C4_BIOGL</name>
<gene>
    <name evidence="3" type="primary">LOC129925329</name>
</gene>